<gene>
    <name evidence="1" type="ORF">BB934_32310</name>
</gene>
<sequence length="82" mass="8737">MTEPGRTQRDIDPIEADVTAVIEACGGDARTAIRALLIEQLIQEQRIERLAAALSFGYVRGQIGVTAEQIKPKSLGAVGAMS</sequence>
<reference evidence="1" key="1">
    <citation type="submission" date="2016-07" db="EMBL/GenBank/DDBJ databases">
        <title>Microvirga ossetica sp. nov. a new species of rhizobia isolated from root nodules of the legume species Vicia alpestris Steven originated from North Ossetia region in the Caucasus.</title>
        <authorList>
            <person name="Safronova V.I."/>
            <person name="Kuznetsova I.G."/>
            <person name="Sazanova A.L."/>
            <person name="Belimov A."/>
            <person name="Andronov E."/>
            <person name="Osledkin Y.S."/>
            <person name="Onishchuk O.P."/>
            <person name="Kurchak O.N."/>
            <person name="Shaposhnikov A.I."/>
            <person name="Willems A."/>
            <person name="Tikhonovich I.A."/>
        </authorList>
    </citation>
    <scope>NUCLEOTIDE SEQUENCE [LARGE SCALE GENOMIC DNA]</scope>
    <source>
        <strain evidence="1">V5/3M</strain>
        <plasmid evidence="1">unnamed1</plasmid>
    </source>
</reference>
<dbReference type="EMBL" id="CP016617">
    <property type="protein sequence ID" value="ANY82908.1"/>
    <property type="molecule type" value="Genomic_DNA"/>
</dbReference>
<keyword evidence="1" id="KW-0614">Plasmid</keyword>
<evidence type="ECO:0000313" key="1">
    <source>
        <dbReference type="EMBL" id="ANY82908.1"/>
    </source>
</evidence>
<geneLocation type="plasmid" evidence="1">
    <name>unnamed1</name>
</geneLocation>
<protein>
    <submittedName>
        <fullName evidence="1">Uncharacterized protein</fullName>
    </submittedName>
</protein>
<dbReference type="AlphaFoldDB" id="A0A1B2ESG1"/>
<dbReference type="OrthoDB" id="8101345at2"/>
<accession>A0A1B2ESG1</accession>
<name>A0A1B2ESG1_9HYPH</name>
<dbReference type="KEGG" id="moc:BB934_32310"/>
<dbReference type="RefSeq" id="WP_099514003.1">
    <property type="nucleotide sequence ID" value="NZ_CP016617.1"/>
</dbReference>
<organism evidence="1">
    <name type="scientific">Microvirga ossetica</name>
    <dbReference type="NCBI Taxonomy" id="1882682"/>
    <lineage>
        <taxon>Bacteria</taxon>
        <taxon>Pseudomonadati</taxon>
        <taxon>Pseudomonadota</taxon>
        <taxon>Alphaproteobacteria</taxon>
        <taxon>Hyphomicrobiales</taxon>
        <taxon>Methylobacteriaceae</taxon>
        <taxon>Microvirga</taxon>
    </lineage>
</organism>
<proteinExistence type="predicted"/>